<accession>A0A6G4QU98</accession>
<dbReference type="RefSeq" id="WP_165256921.1">
    <property type="nucleotide sequence ID" value="NZ_JAAKGT010000002.1"/>
</dbReference>
<comment type="caution">
    <text evidence="2">The sequence shown here is derived from an EMBL/GenBank/DDBJ whole genome shotgun (WGS) entry which is preliminary data.</text>
</comment>
<reference evidence="2" key="1">
    <citation type="submission" date="2020-02" db="EMBL/GenBank/DDBJ databases">
        <authorList>
            <person name="Gao J."/>
            <person name="Sun J."/>
        </authorList>
    </citation>
    <scope>NUCLEOTIDE SEQUENCE</scope>
    <source>
        <strain evidence="2">602-2</strain>
    </source>
</reference>
<sequence length="211" mass="22409">MAVPAGVAANLLLIGLLSLVERSAPPSEVPPMLFEIDRLEDEPRPAEKRATARAAPSARSREASSRPSAPPGAVAAPGEGEAALAGGPANPQIDPAWQVDPKALDRWKLIEGNSNFRWGRYHRACQGLSSEHMTDEEKDKCWGGFADKAPPTELGPSGRRGPRPPSRFDAQARQQERCRGYRGSITPGSKSASVLGFGGVADPPRLRDGGC</sequence>
<feature type="region of interest" description="Disordered" evidence="1">
    <location>
        <begin position="145"/>
        <end position="211"/>
    </location>
</feature>
<name>A0A6G4QU98_9CAUL</name>
<feature type="compositionally biased region" description="Basic and acidic residues" evidence="1">
    <location>
        <begin position="38"/>
        <end position="50"/>
    </location>
</feature>
<feature type="region of interest" description="Disordered" evidence="1">
    <location>
        <begin position="38"/>
        <end position="96"/>
    </location>
</feature>
<feature type="compositionally biased region" description="Low complexity" evidence="1">
    <location>
        <begin position="65"/>
        <end position="89"/>
    </location>
</feature>
<evidence type="ECO:0000313" key="2">
    <source>
        <dbReference type="EMBL" id="NGM49102.1"/>
    </source>
</evidence>
<dbReference type="AlphaFoldDB" id="A0A6G4QU98"/>
<proteinExistence type="predicted"/>
<protein>
    <submittedName>
        <fullName evidence="2">Uncharacterized protein</fullName>
    </submittedName>
</protein>
<organism evidence="2">
    <name type="scientific">Caulobacter sp. 602-2</name>
    <dbReference type="NCBI Taxonomy" id="2710887"/>
    <lineage>
        <taxon>Bacteria</taxon>
        <taxon>Pseudomonadati</taxon>
        <taxon>Pseudomonadota</taxon>
        <taxon>Alphaproteobacteria</taxon>
        <taxon>Caulobacterales</taxon>
        <taxon>Caulobacteraceae</taxon>
        <taxon>Caulobacter</taxon>
    </lineage>
</organism>
<evidence type="ECO:0000256" key="1">
    <source>
        <dbReference type="SAM" id="MobiDB-lite"/>
    </source>
</evidence>
<gene>
    <name evidence="2" type="ORF">G5B46_05735</name>
</gene>
<dbReference type="EMBL" id="JAAKGT010000002">
    <property type="protein sequence ID" value="NGM49102.1"/>
    <property type="molecule type" value="Genomic_DNA"/>
</dbReference>